<name>A0ABN1A7H3_9BACI</name>
<dbReference type="Proteomes" id="UP001500740">
    <property type="component" value="Unassembled WGS sequence"/>
</dbReference>
<evidence type="ECO:0000313" key="1">
    <source>
        <dbReference type="EMBL" id="GAA0469465.1"/>
    </source>
</evidence>
<dbReference type="EMBL" id="BAAACZ010000027">
    <property type="protein sequence ID" value="GAA0469465.1"/>
    <property type="molecule type" value="Genomic_DNA"/>
</dbReference>
<evidence type="ECO:0000313" key="2">
    <source>
        <dbReference type="Proteomes" id="UP001500740"/>
    </source>
</evidence>
<proteinExistence type="predicted"/>
<protein>
    <submittedName>
        <fullName evidence="1">Uncharacterized protein</fullName>
    </submittedName>
</protein>
<accession>A0ABN1A7H3</accession>
<comment type="caution">
    <text evidence="1">The sequence shown here is derived from an EMBL/GenBank/DDBJ whole genome shotgun (WGS) entry which is preliminary data.</text>
</comment>
<organism evidence="1 2">
    <name type="scientific">Alkalibacillus silvisoli</name>
    <dbReference type="NCBI Taxonomy" id="392823"/>
    <lineage>
        <taxon>Bacteria</taxon>
        <taxon>Bacillati</taxon>
        <taxon>Bacillota</taxon>
        <taxon>Bacilli</taxon>
        <taxon>Bacillales</taxon>
        <taxon>Bacillaceae</taxon>
        <taxon>Alkalibacillus</taxon>
    </lineage>
</organism>
<reference evidence="1 2" key="1">
    <citation type="journal article" date="2019" name="Int. J. Syst. Evol. Microbiol.">
        <title>The Global Catalogue of Microorganisms (GCM) 10K type strain sequencing project: providing services to taxonomists for standard genome sequencing and annotation.</title>
        <authorList>
            <consortium name="The Broad Institute Genomics Platform"/>
            <consortium name="The Broad Institute Genome Sequencing Center for Infectious Disease"/>
            <person name="Wu L."/>
            <person name="Ma J."/>
        </authorList>
    </citation>
    <scope>NUCLEOTIDE SEQUENCE [LARGE SCALE GENOMIC DNA]</scope>
    <source>
        <strain evidence="1 2">JCM 14193</strain>
    </source>
</reference>
<keyword evidence="2" id="KW-1185">Reference proteome</keyword>
<gene>
    <name evidence="1" type="ORF">GCM10008935_26630</name>
</gene>
<sequence>MIKEKLIVSKPREIGRLPLNLSITFPALKARNKGISEKLAAISPISMALAFKSNASSGTMGRIPCTIAWCRTPHRKIK</sequence>